<sequence length="630" mass="70132">MRFFNRTILIKFLVPTLFMIILATTIVGVMGYNLQKNTLNDLIKDRAELKIEEVKVSIDERSEDVEITKKALNKYLIMLTKMVAEAIKDVPESRLNEELTEIASYLNIPEVHIIDEEGVLQWTNIPGFIGFNFNSSEQTRPFLEGLNNKNFSLAQEPQKRGVDQTLFQYVGVARQDKKGIVQIGVKPEELQELVGRIDIGEITKRMKFGQEGYIFITNLAGKIISHPDNALIGKKITEYDWGQKVLKQGSGHFLYTFNKQEKLMYFDKYDGYIIAVTIPISEYLGSLASFREIILFTTIICIILAIIIIYFIVKSIIKRINLAVDFSNEIAEGNLKVEELEIKGEDEIAKLSKSLNKMREKLKGIIVDLLNDVEDLSAYSEELSASAEEGNATIETTNQLVEDMAASIQEISASAQQVTGLAQESNSQTQVGSRNIEDTLASMKAINQSVKDSRVAINELDLNSQEIGTIVEIIDNIAEQTNLLALNAAIEAARAGEYGQGFAVVADEIRELATETSKAIDDINKLVKETQQKSKLSLAAIKEVDIKAQEGMEVAKRTGEVFVEIQSSSEQTTAHIQQTAAATEQLAQKSDQVMTSSNDIGNMSEEITNSSQQLATMAQKLQSLVDNFKV</sequence>
<dbReference type="PANTHER" id="PTHR32089">
    <property type="entry name" value="METHYL-ACCEPTING CHEMOTAXIS PROTEIN MCPB"/>
    <property type="match status" value="1"/>
</dbReference>
<dbReference type="GO" id="GO:0006935">
    <property type="term" value="P:chemotaxis"/>
    <property type="evidence" value="ECO:0007669"/>
    <property type="project" value="InterPro"/>
</dbReference>
<evidence type="ECO:0000259" key="6">
    <source>
        <dbReference type="PROSITE" id="PS50885"/>
    </source>
</evidence>
<keyword evidence="4" id="KW-1133">Transmembrane helix</keyword>
<dbReference type="PRINTS" id="PR00260">
    <property type="entry name" value="CHEMTRNSDUCR"/>
</dbReference>
<dbReference type="GO" id="GO:0007165">
    <property type="term" value="P:signal transduction"/>
    <property type="evidence" value="ECO:0007669"/>
    <property type="project" value="UniProtKB-KW"/>
</dbReference>
<dbReference type="Proteomes" id="UP000219573">
    <property type="component" value="Unassembled WGS sequence"/>
</dbReference>
<keyword evidence="4" id="KW-0472">Membrane</keyword>
<dbReference type="Gene3D" id="3.30.450.20">
    <property type="entry name" value="PAS domain"/>
    <property type="match status" value="1"/>
</dbReference>
<dbReference type="GO" id="GO:0016020">
    <property type="term" value="C:membrane"/>
    <property type="evidence" value="ECO:0007669"/>
    <property type="project" value="InterPro"/>
</dbReference>
<organism evidence="7 8">
    <name type="scientific">Orenia metallireducens</name>
    <dbReference type="NCBI Taxonomy" id="1413210"/>
    <lineage>
        <taxon>Bacteria</taxon>
        <taxon>Bacillati</taxon>
        <taxon>Bacillota</taxon>
        <taxon>Clostridia</taxon>
        <taxon>Halanaerobiales</taxon>
        <taxon>Halobacteroidaceae</taxon>
        <taxon>Orenia</taxon>
    </lineage>
</organism>
<dbReference type="InterPro" id="IPR003660">
    <property type="entry name" value="HAMP_dom"/>
</dbReference>
<evidence type="ECO:0000313" key="8">
    <source>
        <dbReference type="Proteomes" id="UP000219573"/>
    </source>
</evidence>
<evidence type="ECO:0000256" key="3">
    <source>
        <dbReference type="PROSITE-ProRule" id="PRU00284"/>
    </source>
</evidence>
<evidence type="ECO:0000256" key="2">
    <source>
        <dbReference type="ARBA" id="ARBA00029447"/>
    </source>
</evidence>
<feature type="transmembrane region" description="Helical" evidence="4">
    <location>
        <begin position="12"/>
        <end position="34"/>
    </location>
</feature>
<dbReference type="EMBL" id="OBDZ01000017">
    <property type="protein sequence ID" value="SNY33640.1"/>
    <property type="molecule type" value="Genomic_DNA"/>
</dbReference>
<dbReference type="PROSITE" id="PS50885">
    <property type="entry name" value="HAMP"/>
    <property type="match status" value="1"/>
</dbReference>
<dbReference type="SUPFAM" id="SSF58104">
    <property type="entry name" value="Methyl-accepting chemotaxis protein (MCP) signaling domain"/>
    <property type="match status" value="1"/>
</dbReference>
<comment type="similarity">
    <text evidence="2">Belongs to the methyl-accepting chemotaxis (MCP) protein family.</text>
</comment>
<dbReference type="Pfam" id="PF00015">
    <property type="entry name" value="MCPsignal"/>
    <property type="match status" value="1"/>
</dbReference>
<feature type="domain" description="HAMP" evidence="6">
    <location>
        <begin position="314"/>
        <end position="367"/>
    </location>
</feature>
<dbReference type="PROSITE" id="PS50111">
    <property type="entry name" value="CHEMOTAXIS_TRANSDUC_2"/>
    <property type="match status" value="1"/>
</dbReference>
<feature type="domain" description="Methyl-accepting transducer" evidence="5">
    <location>
        <begin position="365"/>
        <end position="601"/>
    </location>
</feature>
<dbReference type="RefSeq" id="WP_172431918.1">
    <property type="nucleotide sequence ID" value="NZ_OBDZ01000017.1"/>
</dbReference>
<keyword evidence="1 3" id="KW-0807">Transducer</keyword>
<evidence type="ECO:0000259" key="5">
    <source>
        <dbReference type="PROSITE" id="PS50111"/>
    </source>
</evidence>
<dbReference type="CDD" id="cd11386">
    <property type="entry name" value="MCP_signal"/>
    <property type="match status" value="1"/>
</dbReference>
<keyword evidence="4" id="KW-0812">Transmembrane</keyword>
<evidence type="ECO:0000313" key="7">
    <source>
        <dbReference type="EMBL" id="SNY33640.1"/>
    </source>
</evidence>
<dbReference type="SMART" id="SM00304">
    <property type="entry name" value="HAMP"/>
    <property type="match status" value="1"/>
</dbReference>
<dbReference type="InterPro" id="IPR004089">
    <property type="entry name" value="MCPsignal_dom"/>
</dbReference>
<dbReference type="GO" id="GO:0004888">
    <property type="term" value="F:transmembrane signaling receptor activity"/>
    <property type="evidence" value="ECO:0007669"/>
    <property type="project" value="InterPro"/>
</dbReference>
<evidence type="ECO:0000256" key="1">
    <source>
        <dbReference type="ARBA" id="ARBA00023224"/>
    </source>
</evidence>
<dbReference type="Gene3D" id="1.10.287.950">
    <property type="entry name" value="Methyl-accepting chemotaxis protein"/>
    <property type="match status" value="1"/>
</dbReference>
<dbReference type="CDD" id="cd12912">
    <property type="entry name" value="PDC2_MCP_like"/>
    <property type="match status" value="1"/>
</dbReference>
<dbReference type="PANTHER" id="PTHR32089:SF112">
    <property type="entry name" value="LYSOZYME-LIKE PROTEIN-RELATED"/>
    <property type="match status" value="1"/>
</dbReference>
<dbReference type="CDD" id="cd06225">
    <property type="entry name" value="HAMP"/>
    <property type="match status" value="1"/>
</dbReference>
<evidence type="ECO:0000256" key="4">
    <source>
        <dbReference type="SAM" id="Phobius"/>
    </source>
</evidence>
<dbReference type="SMART" id="SM00283">
    <property type="entry name" value="MA"/>
    <property type="match status" value="1"/>
</dbReference>
<accession>A0A285HD33</accession>
<proteinExistence type="inferred from homology"/>
<name>A0A285HD33_9FIRM</name>
<dbReference type="Pfam" id="PF00672">
    <property type="entry name" value="HAMP"/>
    <property type="match status" value="1"/>
</dbReference>
<reference evidence="8" key="1">
    <citation type="submission" date="2017-09" db="EMBL/GenBank/DDBJ databases">
        <authorList>
            <person name="Varghese N."/>
            <person name="Submissions S."/>
        </authorList>
    </citation>
    <scope>NUCLEOTIDE SEQUENCE [LARGE SCALE GENOMIC DNA]</scope>
    <source>
        <strain evidence="8">MSL47</strain>
    </source>
</reference>
<keyword evidence="8" id="KW-1185">Reference proteome</keyword>
<feature type="transmembrane region" description="Helical" evidence="4">
    <location>
        <begin position="293"/>
        <end position="313"/>
    </location>
</feature>
<dbReference type="AlphaFoldDB" id="A0A285HD33"/>
<gene>
    <name evidence="7" type="ORF">SAMN06265827_11749</name>
</gene>
<dbReference type="InterPro" id="IPR004090">
    <property type="entry name" value="Chemotax_Me-accpt_rcpt"/>
</dbReference>
<protein>
    <submittedName>
        <fullName evidence="7">Methyl-accepting chemotaxis sensory transducer with Cache sensor</fullName>
    </submittedName>
</protein>